<evidence type="ECO:0000259" key="1">
    <source>
        <dbReference type="Pfam" id="PF03572"/>
    </source>
</evidence>
<gene>
    <name evidence="2" type="ORF">ICL07_20970</name>
</gene>
<dbReference type="SUPFAM" id="SSF52096">
    <property type="entry name" value="ClpP/crotonase"/>
    <property type="match status" value="1"/>
</dbReference>
<reference evidence="2 3" key="1">
    <citation type="submission" date="2020-09" db="EMBL/GenBank/DDBJ databases">
        <title>Genome sequences of type strains of Chitinophaga qingshengii and Chitinophaga varians.</title>
        <authorList>
            <person name="Kittiwongwattana C."/>
        </authorList>
    </citation>
    <scope>NUCLEOTIDE SEQUENCE [LARGE SCALE GENOMIC DNA]</scope>
    <source>
        <strain evidence="2 3">JCM 30026</strain>
    </source>
</reference>
<dbReference type="Proteomes" id="UP000659124">
    <property type="component" value="Unassembled WGS sequence"/>
</dbReference>
<protein>
    <recommendedName>
        <fullName evidence="1">Tail specific protease domain-containing protein</fullName>
    </recommendedName>
</protein>
<dbReference type="RefSeq" id="WP_188090001.1">
    <property type="nucleotide sequence ID" value="NZ_JACVFC010000003.1"/>
</dbReference>
<proteinExistence type="predicted"/>
<feature type="domain" description="Tail specific protease" evidence="1">
    <location>
        <begin position="245"/>
        <end position="466"/>
    </location>
</feature>
<dbReference type="PANTHER" id="PTHR32060">
    <property type="entry name" value="TAIL-SPECIFIC PROTEASE"/>
    <property type="match status" value="1"/>
</dbReference>
<comment type="caution">
    <text evidence="2">The sequence shown here is derived from an EMBL/GenBank/DDBJ whole genome shotgun (WGS) entry which is preliminary data.</text>
</comment>
<evidence type="ECO:0000313" key="2">
    <source>
        <dbReference type="EMBL" id="MBC9932873.1"/>
    </source>
</evidence>
<accession>A0ABR7TQW7</accession>
<dbReference type="PROSITE" id="PS51257">
    <property type="entry name" value="PROKAR_LIPOPROTEIN"/>
    <property type="match status" value="1"/>
</dbReference>
<keyword evidence="3" id="KW-1185">Reference proteome</keyword>
<dbReference type="EMBL" id="JACVFC010000003">
    <property type="protein sequence ID" value="MBC9932873.1"/>
    <property type="molecule type" value="Genomic_DNA"/>
</dbReference>
<dbReference type="PANTHER" id="PTHR32060:SF30">
    <property type="entry name" value="CARBOXY-TERMINAL PROCESSING PROTEASE CTPA"/>
    <property type="match status" value="1"/>
</dbReference>
<name>A0ABR7TQW7_9BACT</name>
<organism evidence="2 3">
    <name type="scientific">Chitinophaga qingshengii</name>
    <dbReference type="NCBI Taxonomy" id="1569794"/>
    <lineage>
        <taxon>Bacteria</taxon>
        <taxon>Pseudomonadati</taxon>
        <taxon>Bacteroidota</taxon>
        <taxon>Chitinophagia</taxon>
        <taxon>Chitinophagales</taxon>
        <taxon>Chitinophagaceae</taxon>
        <taxon>Chitinophaga</taxon>
    </lineage>
</organism>
<evidence type="ECO:0000313" key="3">
    <source>
        <dbReference type="Proteomes" id="UP000659124"/>
    </source>
</evidence>
<dbReference type="InterPro" id="IPR029045">
    <property type="entry name" value="ClpP/crotonase-like_dom_sf"/>
</dbReference>
<dbReference type="Pfam" id="PF03572">
    <property type="entry name" value="Peptidase_S41"/>
    <property type="match status" value="1"/>
</dbReference>
<dbReference type="Gene3D" id="3.90.226.10">
    <property type="entry name" value="2-enoyl-CoA Hydratase, Chain A, domain 1"/>
    <property type="match status" value="1"/>
</dbReference>
<dbReference type="InterPro" id="IPR005151">
    <property type="entry name" value="Tail-specific_protease"/>
</dbReference>
<sequence length="494" mass="55554">MNKLLTFGAGAILGLSCLQAPAQEKKLANLTKEDFIADFRLAVDILKKQHPNPYKFTDSVTFARRVDSLMDRMAKEPDMLTGLQYSPIYLVRDVHTSLRLSNDNSRELYSTLRFFPYPVIIERGRIFVNIKGATIPYGAEIISINNKPAKEILQSLSSSAYSDGFITTGMDRLYPDFQVTFSLLSPHQATYPVNWIAPGSKETRKTVLPASGPTAAFHAGRQSVFPFNLLQRAYYIYNDYDDSTKTGRLTVNTFAINEQEAYKEFSEFFREVKKRNYQQVIIDVRSNGGGNPAISALLYSFMAAAPFRNVYNYRTRNMEVAYPEYAVAENGRRLSDEDIQGQKNFFYQRFDKDSASGFYVGNARLKDGLLENFPPDKDAFHGKVYVLTGGGTVSAATYFASLVQKNKRGIVIGKETGSGEAATTAAWFMRYLLPRTKCVLTVPLSELYFFNATTDNGRGIMPDKEVPMDKFIGYVQADKDPEVAYTMELINGTK</sequence>